<organism evidence="6 7">
    <name type="scientific">Enhygromyxa salina</name>
    <dbReference type="NCBI Taxonomy" id="215803"/>
    <lineage>
        <taxon>Bacteria</taxon>
        <taxon>Pseudomonadati</taxon>
        <taxon>Myxococcota</taxon>
        <taxon>Polyangia</taxon>
        <taxon>Nannocystales</taxon>
        <taxon>Nannocystaceae</taxon>
        <taxon>Enhygromyxa</taxon>
    </lineage>
</organism>
<dbReference type="PROSITE" id="PS50977">
    <property type="entry name" value="HTH_TETR_2"/>
    <property type="match status" value="1"/>
</dbReference>
<comment type="caution">
    <text evidence="6">The sequence shown here is derived from an EMBL/GenBank/DDBJ whole genome shotgun (WGS) entry which is preliminary data.</text>
</comment>
<evidence type="ECO:0000256" key="1">
    <source>
        <dbReference type="ARBA" id="ARBA00023015"/>
    </source>
</evidence>
<dbReference type="InterPro" id="IPR009057">
    <property type="entry name" value="Homeodomain-like_sf"/>
</dbReference>
<dbReference type="PANTHER" id="PTHR30055:SF238">
    <property type="entry name" value="MYCOFACTOCIN BIOSYNTHESIS TRANSCRIPTIONAL REGULATOR MFTR-RELATED"/>
    <property type="match status" value="1"/>
</dbReference>
<feature type="DNA-binding region" description="H-T-H motif" evidence="4">
    <location>
        <begin position="36"/>
        <end position="55"/>
    </location>
</feature>
<dbReference type="EMBL" id="JMCC02000072">
    <property type="protein sequence ID" value="KIG14519.1"/>
    <property type="molecule type" value="Genomic_DNA"/>
</dbReference>
<evidence type="ECO:0000256" key="3">
    <source>
        <dbReference type="ARBA" id="ARBA00023163"/>
    </source>
</evidence>
<evidence type="ECO:0000256" key="2">
    <source>
        <dbReference type="ARBA" id="ARBA00023125"/>
    </source>
</evidence>
<dbReference type="RefSeq" id="WP_052553554.1">
    <property type="nucleotide sequence ID" value="NZ_JMCC02000072.1"/>
</dbReference>
<dbReference type="InterPro" id="IPR036271">
    <property type="entry name" value="Tet_transcr_reg_TetR-rel_C_sf"/>
</dbReference>
<sequence length="199" mass="22659">MTGSEQTREQKKAETRSRILSRAHELFHQHGFDSTTLEDICAAGDVSKRTFFRYFPDKESLVFPNRERRRERFVEILSTAPPDESPFDTFRRLTRLFSVEYSEHRDQLLVAQSLIQSSSALLAREAAIDREWEQDIAAVFINQLPPGLASERRAEVLAGAMMGTVRATMRHWYATGGVEDLDQLGHEALDSLEAGFGVR</sequence>
<evidence type="ECO:0000313" key="6">
    <source>
        <dbReference type="EMBL" id="KIG14519.1"/>
    </source>
</evidence>
<evidence type="ECO:0000259" key="5">
    <source>
        <dbReference type="PROSITE" id="PS50977"/>
    </source>
</evidence>
<dbReference type="Gene3D" id="1.10.10.60">
    <property type="entry name" value="Homeodomain-like"/>
    <property type="match status" value="1"/>
</dbReference>
<dbReference type="InterPro" id="IPR001647">
    <property type="entry name" value="HTH_TetR"/>
</dbReference>
<dbReference type="PROSITE" id="PS01081">
    <property type="entry name" value="HTH_TETR_1"/>
    <property type="match status" value="1"/>
</dbReference>
<protein>
    <submittedName>
        <fullName evidence="6">Transcriptional regulator, TetR family protein</fullName>
    </submittedName>
</protein>
<dbReference type="Gene3D" id="1.10.357.10">
    <property type="entry name" value="Tetracycline Repressor, domain 2"/>
    <property type="match status" value="1"/>
</dbReference>
<dbReference type="PANTHER" id="PTHR30055">
    <property type="entry name" value="HTH-TYPE TRANSCRIPTIONAL REGULATOR RUTR"/>
    <property type="match status" value="1"/>
</dbReference>
<dbReference type="InterPro" id="IPR023772">
    <property type="entry name" value="DNA-bd_HTH_TetR-type_CS"/>
</dbReference>
<gene>
    <name evidence="6" type="ORF">DB30_06746</name>
</gene>
<evidence type="ECO:0000313" key="7">
    <source>
        <dbReference type="Proteomes" id="UP000031599"/>
    </source>
</evidence>
<evidence type="ECO:0000256" key="4">
    <source>
        <dbReference type="PROSITE-ProRule" id="PRU00335"/>
    </source>
</evidence>
<dbReference type="Proteomes" id="UP000031599">
    <property type="component" value="Unassembled WGS sequence"/>
</dbReference>
<dbReference type="Pfam" id="PF17754">
    <property type="entry name" value="TetR_C_14"/>
    <property type="match status" value="1"/>
</dbReference>
<name>A0A0C1ZA86_9BACT</name>
<dbReference type="Pfam" id="PF00440">
    <property type="entry name" value="TetR_N"/>
    <property type="match status" value="1"/>
</dbReference>
<dbReference type="GO" id="GO:0003700">
    <property type="term" value="F:DNA-binding transcription factor activity"/>
    <property type="evidence" value="ECO:0007669"/>
    <property type="project" value="TreeGrafter"/>
</dbReference>
<dbReference type="AlphaFoldDB" id="A0A0C1ZA86"/>
<feature type="domain" description="HTH tetR-type" evidence="5">
    <location>
        <begin position="13"/>
        <end position="73"/>
    </location>
</feature>
<reference evidence="6 7" key="1">
    <citation type="submission" date="2014-12" db="EMBL/GenBank/DDBJ databases">
        <title>Genome assembly of Enhygromyxa salina DSM 15201.</title>
        <authorList>
            <person name="Sharma G."/>
            <person name="Subramanian S."/>
        </authorList>
    </citation>
    <scope>NUCLEOTIDE SEQUENCE [LARGE SCALE GENOMIC DNA]</scope>
    <source>
        <strain evidence="6 7">DSM 15201</strain>
    </source>
</reference>
<keyword evidence="2 4" id="KW-0238">DNA-binding</keyword>
<keyword evidence="1" id="KW-0805">Transcription regulation</keyword>
<dbReference type="SUPFAM" id="SSF46689">
    <property type="entry name" value="Homeodomain-like"/>
    <property type="match status" value="1"/>
</dbReference>
<dbReference type="SUPFAM" id="SSF48498">
    <property type="entry name" value="Tetracyclin repressor-like, C-terminal domain"/>
    <property type="match status" value="1"/>
</dbReference>
<dbReference type="GO" id="GO:0000976">
    <property type="term" value="F:transcription cis-regulatory region binding"/>
    <property type="evidence" value="ECO:0007669"/>
    <property type="project" value="TreeGrafter"/>
</dbReference>
<dbReference type="PRINTS" id="PR00455">
    <property type="entry name" value="HTHTETR"/>
</dbReference>
<accession>A0A0C1ZA86</accession>
<proteinExistence type="predicted"/>
<keyword evidence="3" id="KW-0804">Transcription</keyword>
<dbReference type="InterPro" id="IPR050109">
    <property type="entry name" value="HTH-type_TetR-like_transc_reg"/>
</dbReference>
<dbReference type="InterPro" id="IPR041347">
    <property type="entry name" value="MftR_C"/>
</dbReference>